<dbReference type="AlphaFoldDB" id="A0A327NRH5"/>
<evidence type="ECO:0000313" key="1">
    <source>
        <dbReference type="EMBL" id="RAI78001.1"/>
    </source>
</evidence>
<evidence type="ECO:0000313" key="2">
    <source>
        <dbReference type="Proteomes" id="UP000249016"/>
    </source>
</evidence>
<proteinExistence type="predicted"/>
<dbReference type="RefSeq" id="WP_111349252.1">
    <property type="nucleotide sequence ID" value="NZ_QLII01000001.1"/>
</dbReference>
<dbReference type="EMBL" id="QLII01000001">
    <property type="protein sequence ID" value="RAI78001.1"/>
    <property type="molecule type" value="Genomic_DNA"/>
</dbReference>
<gene>
    <name evidence="1" type="ORF">HMF3257_34965</name>
</gene>
<dbReference type="Proteomes" id="UP000249016">
    <property type="component" value="Unassembled WGS sequence"/>
</dbReference>
<name>A0A327NRH5_9BACT</name>
<keyword evidence="2" id="KW-1185">Reference proteome</keyword>
<protein>
    <recommendedName>
        <fullName evidence="3">GNAT family N-acetyltransferase</fullName>
    </recommendedName>
</protein>
<dbReference type="InterPro" id="IPR016181">
    <property type="entry name" value="Acyl_CoA_acyltransferase"/>
</dbReference>
<evidence type="ECO:0008006" key="3">
    <source>
        <dbReference type="Google" id="ProtNLM"/>
    </source>
</evidence>
<sequence>MLKNYYRVLEPEMMTLCNGEKAVLRFLRPSDASRLYTFLHSLSFRSRRHLTAHPMDMKQITALCDTLDPSTLLRFVATTPDNAQLIAYLILHIDTDQANLKKFKAVGGEFLPGADCAVAIALVDKYRRSGVLEGLFNKAAAVGQMLGRSRTLYWHTYASSISGQLEPQPINAIG</sequence>
<accession>A0A327NRH5</accession>
<reference evidence="1 2" key="1">
    <citation type="submission" date="2018-06" db="EMBL/GenBank/DDBJ databases">
        <title>Spirosoma sp. HMF3257 Genome sequencing and assembly.</title>
        <authorList>
            <person name="Kang H."/>
            <person name="Cha I."/>
            <person name="Kim H."/>
            <person name="Kang J."/>
            <person name="Joh K."/>
        </authorList>
    </citation>
    <scope>NUCLEOTIDE SEQUENCE [LARGE SCALE GENOMIC DNA]</scope>
    <source>
        <strain evidence="1 2">HMF3257</strain>
    </source>
</reference>
<comment type="caution">
    <text evidence="1">The sequence shown here is derived from an EMBL/GenBank/DDBJ whole genome shotgun (WGS) entry which is preliminary data.</text>
</comment>
<dbReference type="SUPFAM" id="SSF55729">
    <property type="entry name" value="Acyl-CoA N-acyltransferases (Nat)"/>
    <property type="match status" value="1"/>
</dbReference>
<dbReference type="Gene3D" id="3.40.630.30">
    <property type="match status" value="1"/>
</dbReference>
<organism evidence="1 2">
    <name type="scientific">Spirosoma telluris</name>
    <dbReference type="NCBI Taxonomy" id="2183553"/>
    <lineage>
        <taxon>Bacteria</taxon>
        <taxon>Pseudomonadati</taxon>
        <taxon>Bacteroidota</taxon>
        <taxon>Cytophagia</taxon>
        <taxon>Cytophagales</taxon>
        <taxon>Cytophagaceae</taxon>
        <taxon>Spirosoma</taxon>
    </lineage>
</organism>